<comment type="caution">
    <text evidence="2">The sequence shown here is derived from an EMBL/GenBank/DDBJ whole genome shotgun (WGS) entry which is preliminary data.</text>
</comment>
<dbReference type="NCBIfam" id="NF037962">
    <property type="entry name" value="arsenic_eff"/>
    <property type="match status" value="1"/>
</dbReference>
<feature type="transmembrane region" description="Helical" evidence="1">
    <location>
        <begin position="228"/>
        <end position="250"/>
    </location>
</feature>
<evidence type="ECO:0000256" key="1">
    <source>
        <dbReference type="SAM" id="Phobius"/>
    </source>
</evidence>
<feature type="transmembrane region" description="Helical" evidence="1">
    <location>
        <begin position="109"/>
        <end position="131"/>
    </location>
</feature>
<sequence length="280" mass="29766">MDFVLDAVLDGVIDTLKMVPFLLVAFLLLEALERYSETHRDSALTRLGGAGPVVGAVFGCVPQCGFSVAAANLYAGGVITLGTLLAVFLSTSDEAVLLLLGNPGQAGNVLRLIGVKVLIGTLFGYGVDFLFRKSPMKKKRLGAICDDCGCEEEEGIWKAALHHTVQVFLYLLIFNCLLNLLLEAVGIERLSELLLKDSFLQPVLAAFVGLIPNCAASVVLTELYLSGILSFGAVISGLLSGAGVGLAVLFRINKNFRENLKIVGILLVCAIVPGIILQLF</sequence>
<organism evidence="2 3">
    <name type="scientific">Fusibacillus kribbianus</name>
    <dbReference type="NCBI Taxonomy" id="3044208"/>
    <lineage>
        <taxon>Bacteria</taxon>
        <taxon>Bacillati</taxon>
        <taxon>Bacillota</taxon>
        <taxon>Clostridia</taxon>
        <taxon>Lachnospirales</taxon>
        <taxon>Lachnospiraceae</taxon>
        <taxon>Fusibacillus</taxon>
    </lineage>
</organism>
<name>A0AAP4BAM4_9FIRM</name>
<feature type="transmembrane region" description="Helical" evidence="1">
    <location>
        <begin position="12"/>
        <end position="32"/>
    </location>
</feature>
<keyword evidence="1" id="KW-1133">Transmembrane helix</keyword>
<feature type="transmembrane region" description="Helical" evidence="1">
    <location>
        <begin position="167"/>
        <end position="187"/>
    </location>
</feature>
<evidence type="ECO:0000313" key="2">
    <source>
        <dbReference type="EMBL" id="MDI9241763.1"/>
    </source>
</evidence>
<dbReference type="EMBL" id="JASGBQ010000004">
    <property type="protein sequence ID" value="MDI9241763.1"/>
    <property type="molecule type" value="Genomic_DNA"/>
</dbReference>
<feature type="transmembrane region" description="Helical" evidence="1">
    <location>
        <begin position="262"/>
        <end position="279"/>
    </location>
</feature>
<feature type="transmembrane region" description="Helical" evidence="1">
    <location>
        <begin position="71"/>
        <end position="89"/>
    </location>
</feature>
<gene>
    <name evidence="2" type="ORF">QJ036_04615</name>
</gene>
<dbReference type="InterPro" id="IPR021552">
    <property type="entry name" value="ArsP_2"/>
</dbReference>
<reference evidence="2 3" key="1">
    <citation type="submission" date="2023-05" db="EMBL/GenBank/DDBJ databases">
        <title>[ruminococcus] sp. nov., isolated from a pig farm feces dump.</title>
        <authorList>
            <person name="Chang Y.-H."/>
        </authorList>
    </citation>
    <scope>NUCLEOTIDE SEQUENCE [LARGE SCALE GENOMIC DNA]</scope>
    <source>
        <strain evidence="2 3">YH-rum2234</strain>
    </source>
</reference>
<dbReference type="Proteomes" id="UP001300383">
    <property type="component" value="Unassembled WGS sequence"/>
</dbReference>
<proteinExistence type="predicted"/>
<dbReference type="AlphaFoldDB" id="A0AAP4BAM4"/>
<dbReference type="RefSeq" id="WP_283230271.1">
    <property type="nucleotide sequence ID" value="NZ_JASGBQ010000004.1"/>
</dbReference>
<dbReference type="Pfam" id="PF11449">
    <property type="entry name" value="ArsP_2"/>
    <property type="match status" value="2"/>
</dbReference>
<keyword evidence="1" id="KW-0812">Transmembrane</keyword>
<accession>A0AAP4BAM4</accession>
<keyword evidence="3" id="KW-1185">Reference proteome</keyword>
<keyword evidence="1" id="KW-0472">Membrane</keyword>
<protein>
    <submittedName>
        <fullName evidence="2">Manganese transporter</fullName>
    </submittedName>
</protein>
<evidence type="ECO:0000313" key="3">
    <source>
        <dbReference type="Proteomes" id="UP001300383"/>
    </source>
</evidence>